<dbReference type="AlphaFoldDB" id="A0A2N9FGE4"/>
<gene>
    <name evidence="1" type="ORF">FSB_LOCUS14164</name>
</gene>
<name>A0A2N9FGE4_FAGSY</name>
<sequence>MINFRAWVSEDEGPAMGSVEKQLDGGFMSSKEKFDIEIGSKFGKDNGLSVPYIFKNLDYTGIDDNLKRKMGDGDTEIDPISIASGQEPRYSLWTSPVGSKITDDKSSR</sequence>
<protein>
    <submittedName>
        <fullName evidence="1">Uncharacterized protein</fullName>
    </submittedName>
</protein>
<organism evidence="1">
    <name type="scientific">Fagus sylvatica</name>
    <name type="common">Beechnut</name>
    <dbReference type="NCBI Taxonomy" id="28930"/>
    <lineage>
        <taxon>Eukaryota</taxon>
        <taxon>Viridiplantae</taxon>
        <taxon>Streptophyta</taxon>
        <taxon>Embryophyta</taxon>
        <taxon>Tracheophyta</taxon>
        <taxon>Spermatophyta</taxon>
        <taxon>Magnoliopsida</taxon>
        <taxon>eudicotyledons</taxon>
        <taxon>Gunneridae</taxon>
        <taxon>Pentapetalae</taxon>
        <taxon>rosids</taxon>
        <taxon>fabids</taxon>
        <taxon>Fagales</taxon>
        <taxon>Fagaceae</taxon>
        <taxon>Fagus</taxon>
    </lineage>
</organism>
<proteinExistence type="predicted"/>
<accession>A0A2N9FGE4</accession>
<reference evidence="1" key="1">
    <citation type="submission" date="2018-02" db="EMBL/GenBank/DDBJ databases">
        <authorList>
            <person name="Cohen D.B."/>
            <person name="Kent A.D."/>
        </authorList>
    </citation>
    <scope>NUCLEOTIDE SEQUENCE</scope>
</reference>
<evidence type="ECO:0000313" key="1">
    <source>
        <dbReference type="EMBL" id="SPC86282.1"/>
    </source>
</evidence>
<dbReference type="EMBL" id="OIVN01000840">
    <property type="protein sequence ID" value="SPC86282.1"/>
    <property type="molecule type" value="Genomic_DNA"/>
</dbReference>